<dbReference type="Gene3D" id="3.30.700.10">
    <property type="entry name" value="Glycoprotein, Type 4 Pilin"/>
    <property type="match status" value="1"/>
</dbReference>
<dbReference type="Proteomes" id="UP000528322">
    <property type="component" value="Unassembled WGS sequence"/>
</dbReference>
<evidence type="ECO:0000256" key="2">
    <source>
        <dbReference type="ARBA" id="ARBA00009984"/>
    </source>
</evidence>
<keyword evidence="9 10" id="KW-0472">Membrane</keyword>
<dbReference type="PRINTS" id="PR00813">
    <property type="entry name" value="BCTERIALGSPG"/>
</dbReference>
<keyword evidence="6" id="KW-0997">Cell inner membrane</keyword>
<dbReference type="InterPro" id="IPR012902">
    <property type="entry name" value="N_methyl_site"/>
</dbReference>
<dbReference type="SUPFAM" id="SSF54523">
    <property type="entry name" value="Pili subunits"/>
    <property type="match status" value="1"/>
</dbReference>
<gene>
    <name evidence="12" type="ORF">HNR37_000197</name>
</gene>
<name>A0A7W8DG09_9BACT</name>
<keyword evidence="13" id="KW-1185">Reference proteome</keyword>
<evidence type="ECO:0000256" key="10">
    <source>
        <dbReference type="SAM" id="Phobius"/>
    </source>
</evidence>
<evidence type="ECO:0000256" key="6">
    <source>
        <dbReference type="ARBA" id="ARBA00022519"/>
    </source>
</evidence>
<evidence type="ECO:0000313" key="12">
    <source>
        <dbReference type="EMBL" id="MBB5020894.1"/>
    </source>
</evidence>
<keyword evidence="5" id="KW-0488">Methylation</keyword>
<dbReference type="PANTHER" id="PTHR30093">
    <property type="entry name" value="GENERAL SECRETION PATHWAY PROTEIN G"/>
    <property type="match status" value="1"/>
</dbReference>
<dbReference type="Pfam" id="PF08334">
    <property type="entry name" value="T2SSG"/>
    <property type="match status" value="1"/>
</dbReference>
<keyword evidence="7 10" id="KW-0812">Transmembrane</keyword>
<evidence type="ECO:0000259" key="11">
    <source>
        <dbReference type="Pfam" id="PF08334"/>
    </source>
</evidence>
<dbReference type="Pfam" id="PF07963">
    <property type="entry name" value="N_methyl"/>
    <property type="match status" value="1"/>
</dbReference>
<dbReference type="RefSeq" id="WP_183728514.1">
    <property type="nucleotide sequence ID" value="NZ_JACHID010000001.1"/>
</dbReference>
<dbReference type="InterPro" id="IPR045584">
    <property type="entry name" value="Pilin-like"/>
</dbReference>
<dbReference type="InterPro" id="IPR010054">
    <property type="entry name" value="Type2_sec_GspG"/>
</dbReference>
<feature type="transmembrane region" description="Helical" evidence="10">
    <location>
        <begin position="20"/>
        <end position="39"/>
    </location>
</feature>
<keyword evidence="4" id="KW-1003">Cell membrane</keyword>
<dbReference type="NCBIfam" id="TIGR02532">
    <property type="entry name" value="IV_pilin_GFxxxE"/>
    <property type="match status" value="1"/>
</dbReference>
<comment type="caution">
    <text evidence="12">The sequence shown here is derived from an EMBL/GenBank/DDBJ whole genome shotgun (WGS) entry which is preliminary data.</text>
</comment>
<dbReference type="GO" id="GO:0005886">
    <property type="term" value="C:plasma membrane"/>
    <property type="evidence" value="ECO:0007669"/>
    <property type="project" value="UniProtKB-SubCell"/>
</dbReference>
<dbReference type="InterPro" id="IPR000983">
    <property type="entry name" value="Bac_GSPG_pilin"/>
</dbReference>
<dbReference type="GO" id="GO:0015628">
    <property type="term" value="P:protein secretion by the type II secretion system"/>
    <property type="evidence" value="ECO:0007669"/>
    <property type="project" value="InterPro"/>
</dbReference>
<organism evidence="12 13">
    <name type="scientific">Desulfurispira natronophila</name>
    <dbReference type="NCBI Taxonomy" id="682562"/>
    <lineage>
        <taxon>Bacteria</taxon>
        <taxon>Pseudomonadati</taxon>
        <taxon>Chrysiogenota</taxon>
        <taxon>Chrysiogenia</taxon>
        <taxon>Chrysiogenales</taxon>
        <taxon>Chrysiogenaceae</taxon>
        <taxon>Desulfurispira</taxon>
    </lineage>
</organism>
<dbReference type="AlphaFoldDB" id="A0A7W8DG09"/>
<evidence type="ECO:0000256" key="3">
    <source>
        <dbReference type="ARBA" id="ARBA00020042"/>
    </source>
</evidence>
<dbReference type="NCBIfam" id="TIGR01710">
    <property type="entry name" value="typeII_sec_gspG"/>
    <property type="match status" value="1"/>
</dbReference>
<evidence type="ECO:0000256" key="4">
    <source>
        <dbReference type="ARBA" id="ARBA00022475"/>
    </source>
</evidence>
<evidence type="ECO:0000256" key="8">
    <source>
        <dbReference type="ARBA" id="ARBA00022989"/>
    </source>
</evidence>
<evidence type="ECO:0000313" key="13">
    <source>
        <dbReference type="Proteomes" id="UP000528322"/>
    </source>
</evidence>
<dbReference type="EMBL" id="JACHID010000001">
    <property type="protein sequence ID" value="MBB5020894.1"/>
    <property type="molecule type" value="Genomic_DNA"/>
</dbReference>
<dbReference type="InterPro" id="IPR013545">
    <property type="entry name" value="T2SS_protein-GspG_C"/>
</dbReference>
<evidence type="ECO:0000256" key="1">
    <source>
        <dbReference type="ARBA" id="ARBA00004377"/>
    </source>
</evidence>
<proteinExistence type="inferred from homology"/>
<dbReference type="PROSITE" id="PS00409">
    <property type="entry name" value="PROKAR_NTER_METHYL"/>
    <property type="match status" value="1"/>
</dbReference>
<dbReference type="GO" id="GO:0015627">
    <property type="term" value="C:type II protein secretion system complex"/>
    <property type="evidence" value="ECO:0007669"/>
    <property type="project" value="InterPro"/>
</dbReference>
<sequence length="148" mass="16489">MFKNKRTKLSRQRGFSLIEIMVVVVILGVLAALVVPNILQRPDEARVTAAKADIRSISNALEMYRLDNYNYPSTDQGLEALVNQPSGFPEARNWNHDGYLNSIPRDPWGNDYQYISPGNHGSYDLYSFGADGREGGDGVNAVIGNWDL</sequence>
<feature type="domain" description="Type II secretion system protein GspG C-terminal" evidence="11">
    <location>
        <begin position="37"/>
        <end position="146"/>
    </location>
</feature>
<comment type="similarity">
    <text evidence="2">Belongs to the GSP G family.</text>
</comment>
<evidence type="ECO:0000256" key="5">
    <source>
        <dbReference type="ARBA" id="ARBA00022481"/>
    </source>
</evidence>
<dbReference type="PANTHER" id="PTHR30093:SF44">
    <property type="entry name" value="TYPE II SECRETION SYSTEM CORE PROTEIN G"/>
    <property type="match status" value="1"/>
</dbReference>
<reference evidence="12 13" key="1">
    <citation type="submission" date="2020-08" db="EMBL/GenBank/DDBJ databases">
        <title>Genomic Encyclopedia of Type Strains, Phase IV (KMG-IV): sequencing the most valuable type-strain genomes for metagenomic binning, comparative biology and taxonomic classification.</title>
        <authorList>
            <person name="Goeker M."/>
        </authorList>
    </citation>
    <scope>NUCLEOTIDE SEQUENCE [LARGE SCALE GENOMIC DNA]</scope>
    <source>
        <strain evidence="12 13">DSM 22071</strain>
    </source>
</reference>
<evidence type="ECO:0000256" key="7">
    <source>
        <dbReference type="ARBA" id="ARBA00022692"/>
    </source>
</evidence>
<accession>A0A7W8DG09</accession>
<comment type="subcellular location">
    <subcellularLocation>
        <location evidence="1">Cell inner membrane</location>
        <topology evidence="1">Single-pass membrane protein</topology>
    </subcellularLocation>
</comment>
<evidence type="ECO:0000256" key="9">
    <source>
        <dbReference type="ARBA" id="ARBA00023136"/>
    </source>
</evidence>
<keyword evidence="8 10" id="KW-1133">Transmembrane helix</keyword>
<protein>
    <recommendedName>
        <fullName evidence="3">Type II secretion system core protein G</fullName>
    </recommendedName>
</protein>